<feature type="compositionally biased region" description="Basic and acidic residues" evidence="6">
    <location>
        <begin position="1"/>
        <end position="16"/>
    </location>
</feature>
<evidence type="ECO:0000256" key="5">
    <source>
        <dbReference type="SAM" id="Coils"/>
    </source>
</evidence>
<evidence type="ECO:0000256" key="3">
    <source>
        <dbReference type="HAMAP-Rule" id="MF_01151"/>
    </source>
</evidence>
<dbReference type="SUPFAM" id="SSF51064">
    <property type="entry name" value="Head domain of nucleotide exchange factor GrpE"/>
    <property type="match status" value="1"/>
</dbReference>
<accession>A0AB38A6E6</accession>
<dbReference type="Pfam" id="PF01025">
    <property type="entry name" value="GrpE"/>
    <property type="match status" value="1"/>
</dbReference>
<feature type="compositionally biased region" description="Acidic residues" evidence="6">
    <location>
        <begin position="241"/>
        <end position="251"/>
    </location>
</feature>
<protein>
    <recommendedName>
        <fullName evidence="3">Protein GrpE</fullName>
    </recommendedName>
    <alternativeName>
        <fullName evidence="3">HSP-70 cofactor</fullName>
    </alternativeName>
</protein>
<dbReference type="EMBL" id="FNSH01000001">
    <property type="protein sequence ID" value="SEB65720.1"/>
    <property type="molecule type" value="Genomic_DNA"/>
</dbReference>
<dbReference type="Gene3D" id="3.90.20.20">
    <property type="match status" value="1"/>
</dbReference>
<dbReference type="InterPro" id="IPR000740">
    <property type="entry name" value="GrpE"/>
</dbReference>
<dbReference type="CDD" id="cd00446">
    <property type="entry name" value="GrpE"/>
    <property type="match status" value="1"/>
</dbReference>
<evidence type="ECO:0000256" key="1">
    <source>
        <dbReference type="ARBA" id="ARBA00009054"/>
    </source>
</evidence>
<dbReference type="PANTHER" id="PTHR21237">
    <property type="entry name" value="GRPE PROTEIN"/>
    <property type="match status" value="1"/>
</dbReference>
<dbReference type="GO" id="GO:0051082">
    <property type="term" value="F:unfolded protein binding"/>
    <property type="evidence" value="ECO:0007669"/>
    <property type="project" value="TreeGrafter"/>
</dbReference>
<keyword evidence="3" id="KW-0963">Cytoplasm</keyword>
<dbReference type="GO" id="GO:0051087">
    <property type="term" value="F:protein-folding chaperone binding"/>
    <property type="evidence" value="ECO:0007669"/>
    <property type="project" value="InterPro"/>
</dbReference>
<evidence type="ECO:0000256" key="4">
    <source>
        <dbReference type="RuleBase" id="RU004478"/>
    </source>
</evidence>
<evidence type="ECO:0000313" key="8">
    <source>
        <dbReference type="Proteomes" id="UP000183687"/>
    </source>
</evidence>
<dbReference type="Gene3D" id="2.30.22.10">
    <property type="entry name" value="Head domain of nucleotide exchange factor GrpE"/>
    <property type="match status" value="1"/>
</dbReference>
<keyword evidence="2 3" id="KW-0143">Chaperone</keyword>
<dbReference type="PRINTS" id="PR00773">
    <property type="entry name" value="GRPEPROTEIN"/>
</dbReference>
<comment type="similarity">
    <text evidence="1 3 4">Belongs to the GrpE family.</text>
</comment>
<dbReference type="InterPro" id="IPR009012">
    <property type="entry name" value="GrpE_head"/>
</dbReference>
<evidence type="ECO:0000256" key="6">
    <source>
        <dbReference type="SAM" id="MobiDB-lite"/>
    </source>
</evidence>
<dbReference type="GO" id="GO:0042803">
    <property type="term" value="F:protein homodimerization activity"/>
    <property type="evidence" value="ECO:0007669"/>
    <property type="project" value="InterPro"/>
</dbReference>
<feature type="coiled-coil region" evidence="5">
    <location>
        <begin position="69"/>
        <end position="110"/>
    </location>
</feature>
<dbReference type="InterPro" id="IPR013805">
    <property type="entry name" value="GrpE_CC"/>
</dbReference>
<reference evidence="7 8" key="1">
    <citation type="submission" date="2016-10" db="EMBL/GenBank/DDBJ databases">
        <authorList>
            <person name="Varghese N."/>
            <person name="Submissions S."/>
        </authorList>
    </citation>
    <scope>NUCLEOTIDE SEQUENCE [LARGE SCALE GENOMIC DNA]</scope>
    <source>
        <strain evidence="7 8">DSM 20586</strain>
    </source>
</reference>
<comment type="caution">
    <text evidence="7">The sequence shown here is derived from an EMBL/GenBank/DDBJ whole genome shotgun (WGS) entry which is preliminary data.</text>
</comment>
<dbReference type="GO" id="GO:0005737">
    <property type="term" value="C:cytoplasm"/>
    <property type="evidence" value="ECO:0007669"/>
    <property type="project" value="UniProtKB-SubCell"/>
</dbReference>
<proteinExistence type="inferred from homology"/>
<sequence>MSEDTQKPKDAEKPEELEQQTQAQDGVTGADDSASATPGASAQMDEEALVAEAIRRGEAAAEADMKAQADTIRSERDELATKLEEALEAKETAQQRAARIQADWENYRKRTAGERLAERALATEKLVLNLLPVIDDLERALAHANTVSEGNEDLASFASGVDAVRTKFVDVLGREGVEVIDPAGEPFDPLAHQAVGRVDDTNDFADTVRDVYQLGYRMGTKVIRPAMVSVTFNGPTRPEPAVEEPADEASAADEAADKPE</sequence>
<organism evidence="7 8">
    <name type="scientific">Atopobium minutum</name>
    <dbReference type="NCBI Taxonomy" id="1381"/>
    <lineage>
        <taxon>Bacteria</taxon>
        <taxon>Bacillati</taxon>
        <taxon>Actinomycetota</taxon>
        <taxon>Coriobacteriia</taxon>
        <taxon>Coriobacteriales</taxon>
        <taxon>Atopobiaceae</taxon>
        <taxon>Atopobium</taxon>
    </lineage>
</organism>
<dbReference type="RefSeq" id="WP_002563089.1">
    <property type="nucleotide sequence ID" value="NZ_CALJSN010000007.1"/>
</dbReference>
<dbReference type="GO" id="GO:0000774">
    <property type="term" value="F:adenyl-nucleotide exchange factor activity"/>
    <property type="evidence" value="ECO:0007669"/>
    <property type="project" value="InterPro"/>
</dbReference>
<name>A0AB38A6E6_9ACTN</name>
<dbReference type="HAMAP" id="MF_01151">
    <property type="entry name" value="GrpE"/>
    <property type="match status" value="1"/>
</dbReference>
<gene>
    <name evidence="3" type="primary">grpE</name>
    <name evidence="7" type="ORF">SAMN04489746_0820</name>
</gene>
<comment type="subunit">
    <text evidence="3">Homodimer.</text>
</comment>
<keyword evidence="3" id="KW-0346">Stress response</keyword>
<feature type="region of interest" description="Disordered" evidence="6">
    <location>
        <begin position="1"/>
        <end position="47"/>
    </location>
</feature>
<dbReference type="Proteomes" id="UP000183687">
    <property type="component" value="Unassembled WGS sequence"/>
</dbReference>
<evidence type="ECO:0000256" key="2">
    <source>
        <dbReference type="ARBA" id="ARBA00023186"/>
    </source>
</evidence>
<dbReference type="GO" id="GO:0006457">
    <property type="term" value="P:protein folding"/>
    <property type="evidence" value="ECO:0007669"/>
    <property type="project" value="InterPro"/>
</dbReference>
<dbReference type="PANTHER" id="PTHR21237:SF23">
    <property type="entry name" value="GRPE PROTEIN HOMOLOG, MITOCHONDRIAL"/>
    <property type="match status" value="1"/>
</dbReference>
<comment type="function">
    <text evidence="3">Participates actively in the response to hyperosmotic and heat shock by preventing the aggregation of stress-denatured proteins, in association with DnaK and GrpE. It is the nucleotide exchange factor for DnaK and may function as a thermosensor. Unfolded proteins bind initially to DnaJ; upon interaction with the DnaJ-bound protein, DnaK hydrolyzes its bound ATP, resulting in the formation of a stable complex. GrpE releases ADP from DnaK; ATP binding to DnaK triggers the release of the substrate protein, thus completing the reaction cycle. Several rounds of ATP-dependent interactions between DnaJ, DnaK and GrpE are required for fully efficient folding.</text>
</comment>
<dbReference type="AlphaFoldDB" id="A0AB38A6E6"/>
<feature type="region of interest" description="Disordered" evidence="6">
    <location>
        <begin position="232"/>
        <end position="260"/>
    </location>
</feature>
<keyword evidence="5" id="KW-0175">Coiled coil</keyword>
<dbReference type="SUPFAM" id="SSF58014">
    <property type="entry name" value="Coiled-coil domain of nucleotide exchange factor GrpE"/>
    <property type="match status" value="1"/>
</dbReference>
<evidence type="ECO:0000313" key="7">
    <source>
        <dbReference type="EMBL" id="SEB65720.1"/>
    </source>
</evidence>
<comment type="subcellular location">
    <subcellularLocation>
        <location evidence="3">Cytoplasm</location>
    </subcellularLocation>
</comment>